<proteinExistence type="predicted"/>
<evidence type="ECO:0000313" key="1">
    <source>
        <dbReference type="EMBL" id="MBA2892381.1"/>
    </source>
</evidence>
<reference evidence="1 2" key="1">
    <citation type="submission" date="2020-07" db="EMBL/GenBank/DDBJ databases">
        <title>Genomic Encyclopedia of Type Strains, Phase IV (KMG-IV): sequencing the most valuable type-strain genomes for metagenomic binning, comparative biology and taxonomic classification.</title>
        <authorList>
            <person name="Goeker M."/>
        </authorList>
    </citation>
    <scope>NUCLEOTIDE SEQUENCE [LARGE SCALE GENOMIC DNA]</scope>
    <source>
        <strain evidence="1 2">DSM 45533</strain>
    </source>
</reference>
<dbReference type="EMBL" id="JACDUR010000003">
    <property type="protein sequence ID" value="MBA2892381.1"/>
    <property type="molecule type" value="Genomic_DNA"/>
</dbReference>
<accession>A0A7W0CJN1</accession>
<dbReference type="Proteomes" id="UP000530928">
    <property type="component" value="Unassembled WGS sequence"/>
</dbReference>
<protein>
    <submittedName>
        <fullName evidence="1">Tetratricopeptide (TPR) repeat protein</fullName>
    </submittedName>
</protein>
<dbReference type="RefSeq" id="WP_181611069.1">
    <property type="nucleotide sequence ID" value="NZ_BAABAM010000024.1"/>
</dbReference>
<comment type="caution">
    <text evidence="1">The sequence shown here is derived from an EMBL/GenBank/DDBJ whole genome shotgun (WGS) entry which is preliminary data.</text>
</comment>
<dbReference type="InterPro" id="IPR027417">
    <property type="entry name" value="P-loop_NTPase"/>
</dbReference>
<name>A0A7W0CJN1_9ACTN</name>
<gene>
    <name evidence="1" type="ORF">HNR30_003722</name>
</gene>
<dbReference type="SMART" id="SM00028">
    <property type="entry name" value="TPR"/>
    <property type="match status" value="9"/>
</dbReference>
<dbReference type="AlphaFoldDB" id="A0A7W0CJN1"/>
<dbReference type="PANTHER" id="PTHR19959">
    <property type="entry name" value="KINESIN LIGHT CHAIN"/>
    <property type="match status" value="1"/>
</dbReference>
<sequence length="952" mass="102078">MAGAIPLLVPGEWALAVRLLLAAVAAGLGGAAGSYFGVSIAALAEARTAREALDRVLEALDSRGEGGQSVFSVLLADSCPTPFWGRRNQRDQLWAWCDRPGEQLLVLAGGAGLGKTRLALHIAEGASEEWTVGRLRPGRAGDLVAAASAAGRNVLALVDDADSRTDLGHLMDDLATHSGKPLLKVLLIARHGDGLRTVLAEQTAEHHRYLLADTPVITLGPLGETSDLIRWYGQAVPLFAARLRIPAPAVSDTTAPVRAGQTMLEIFAEAVSTVLRAAPPGQQPHPLDDVASILFDHETTWWNQTARLPRWGVAAPTDALLARTITALTLLGPENEDASVGVLRRVPDLADAAEERLRNLWRWARYLYPAGTQIRIGPDLLADWFTTRQLITDSGLARCLLTDLDEDQISRVLTVLARAGEHHPAALSLFSDLAAGQPLRLARYAIHATLVSTTQQVRLDITTAAILLAAELGAATLDQLEQLIPAHALPHCAHAIAHHRLQLARHTNEAPQLATRLTGLAVTLRALGRTREALDFDQEAVALRRDLAATNPAHQPDLAYSLASLAITLGALGRTRETLDFDQEAVALRRDLAATNPAHQPDLAHSLANLAATLRALGRTREALDFDQEAVALFRDLTATSPAYRPDLAVGLNKLAITLSELGQPRKALDLYQEAVALRRNLAATNPAYQPDLAHSLANLAATLRALGRAREALDFDQEAVALLRDLAATSPAHQPELAISLANLAATLRVLGRAREALDFDQEAVALRRDLAATNPAHQGDLAYGLNNLANTLRVLGRSDEAFNFDQEAVALLRDLAATNPAHQADLATGLTNLAATLRALGRLGEALDFDQESVALFRDLAATNPAHQPTLAHSLNNLANTLQALGQSTESVTPLRESCSVLRGLAREDRALYGPAYRSSRAALQRLLVDLGRPEEAISFDLPADPENDR</sequence>
<dbReference type="Pfam" id="PF13374">
    <property type="entry name" value="TPR_10"/>
    <property type="match status" value="7"/>
</dbReference>
<dbReference type="PANTHER" id="PTHR19959:SF119">
    <property type="entry name" value="FUNGAL LIPASE-LIKE DOMAIN-CONTAINING PROTEIN"/>
    <property type="match status" value="1"/>
</dbReference>
<dbReference type="Gene3D" id="1.25.40.10">
    <property type="entry name" value="Tetratricopeptide repeat domain"/>
    <property type="match status" value="3"/>
</dbReference>
<dbReference type="InterPro" id="IPR011990">
    <property type="entry name" value="TPR-like_helical_dom_sf"/>
</dbReference>
<evidence type="ECO:0000313" key="2">
    <source>
        <dbReference type="Proteomes" id="UP000530928"/>
    </source>
</evidence>
<dbReference type="SUPFAM" id="SSF48452">
    <property type="entry name" value="TPR-like"/>
    <property type="match status" value="3"/>
</dbReference>
<dbReference type="SUPFAM" id="SSF52540">
    <property type="entry name" value="P-loop containing nucleoside triphosphate hydrolases"/>
    <property type="match status" value="1"/>
</dbReference>
<keyword evidence="2" id="KW-1185">Reference proteome</keyword>
<dbReference type="InterPro" id="IPR019734">
    <property type="entry name" value="TPR_rpt"/>
</dbReference>
<dbReference type="Pfam" id="PF13424">
    <property type="entry name" value="TPR_12"/>
    <property type="match status" value="1"/>
</dbReference>
<organism evidence="1 2">
    <name type="scientific">Nonomuraea soli</name>
    <dbReference type="NCBI Taxonomy" id="1032476"/>
    <lineage>
        <taxon>Bacteria</taxon>
        <taxon>Bacillati</taxon>
        <taxon>Actinomycetota</taxon>
        <taxon>Actinomycetes</taxon>
        <taxon>Streptosporangiales</taxon>
        <taxon>Streptosporangiaceae</taxon>
        <taxon>Nonomuraea</taxon>
    </lineage>
</organism>